<comment type="function">
    <text evidence="1 7">RNaseP catalyzes the removal of the 5'-leader sequence from pre-tRNA to produce the mature 5'-terminus. It can also cleave other RNA substrates such as 4.5S RNA. The protein component plays an auxiliary but essential role in vivo by binding to the 5'-leader sequence and broadening the substrate specificity of the ribozyme.</text>
</comment>
<dbReference type="NCBIfam" id="TIGR00188">
    <property type="entry name" value="rnpA"/>
    <property type="match status" value="1"/>
</dbReference>
<evidence type="ECO:0000256" key="8">
    <source>
        <dbReference type="NCBIfam" id="TIGR00188"/>
    </source>
</evidence>
<evidence type="ECO:0000256" key="5">
    <source>
        <dbReference type="ARBA" id="ARBA00022801"/>
    </source>
</evidence>
<reference evidence="13 14" key="3">
    <citation type="submission" date="2014-12" db="EMBL/GenBank/DDBJ databases">
        <authorList>
            <person name="Jaenicke S."/>
        </authorList>
    </citation>
    <scope>NUCLEOTIDE SEQUENCE [LARGE SCALE GENOMIC DNA]</scope>
</reference>
<evidence type="ECO:0000256" key="6">
    <source>
        <dbReference type="ARBA" id="ARBA00022884"/>
    </source>
</evidence>
<keyword evidence="4 7" id="KW-0255">Endonuclease</keyword>
<gene>
    <name evidence="7" type="primary">rnpA</name>
    <name evidence="9" type="ORF">HAL011_02160</name>
    <name evidence="10" type="ORF">HAL013_16690</name>
    <name evidence="11" type="ORF">HAL09_05490</name>
</gene>
<dbReference type="Gene3D" id="3.30.230.10">
    <property type="match status" value="1"/>
</dbReference>
<evidence type="ECO:0000313" key="11">
    <source>
        <dbReference type="EMBL" id="CRF43985.1"/>
    </source>
</evidence>
<keyword evidence="3 7" id="KW-0540">Nuclease</keyword>
<dbReference type="EMBL" id="CDMN01000021">
    <property type="protein sequence ID" value="CRF43985.1"/>
    <property type="molecule type" value="Genomic_DNA"/>
</dbReference>
<dbReference type="GO" id="GO:0030677">
    <property type="term" value="C:ribonuclease P complex"/>
    <property type="evidence" value="ECO:0007669"/>
    <property type="project" value="TreeGrafter"/>
</dbReference>
<keyword evidence="5 7" id="KW-0378">Hydrolase</keyword>
<evidence type="ECO:0000313" key="10">
    <source>
        <dbReference type="EMBL" id="CRF43432.1"/>
    </source>
</evidence>
<name>A0A0K2X6X3_9HELI</name>
<evidence type="ECO:0000256" key="3">
    <source>
        <dbReference type="ARBA" id="ARBA00022722"/>
    </source>
</evidence>
<dbReference type="PANTHER" id="PTHR33992:SF1">
    <property type="entry name" value="RIBONUCLEASE P PROTEIN COMPONENT"/>
    <property type="match status" value="1"/>
</dbReference>
<dbReference type="GO" id="GO:0000049">
    <property type="term" value="F:tRNA binding"/>
    <property type="evidence" value="ECO:0007669"/>
    <property type="project" value="UniProtKB-UniRule"/>
</dbReference>
<evidence type="ECO:0000313" key="14">
    <source>
        <dbReference type="Proteomes" id="UP000045175"/>
    </source>
</evidence>
<dbReference type="Proteomes" id="UP000038622">
    <property type="component" value="Unassembled WGS sequence"/>
</dbReference>
<dbReference type="PANTHER" id="PTHR33992">
    <property type="entry name" value="RIBONUCLEASE P PROTEIN COMPONENT"/>
    <property type="match status" value="1"/>
</dbReference>
<evidence type="ECO:0000313" key="12">
    <source>
        <dbReference type="Proteomes" id="UP000038622"/>
    </source>
</evidence>
<dbReference type="InterPro" id="IPR020568">
    <property type="entry name" value="Ribosomal_Su5_D2-typ_SF"/>
</dbReference>
<dbReference type="GO" id="GO:0004526">
    <property type="term" value="F:ribonuclease P activity"/>
    <property type="evidence" value="ECO:0007669"/>
    <property type="project" value="UniProtKB-UniRule"/>
</dbReference>
<comment type="similarity">
    <text evidence="7">Belongs to the RnpA family.</text>
</comment>
<dbReference type="PROSITE" id="PS00648">
    <property type="entry name" value="RIBONUCLEASE_P"/>
    <property type="match status" value="1"/>
</dbReference>
<proteinExistence type="inferred from homology"/>
<dbReference type="RefSeq" id="WP_053941982.1">
    <property type="nucleotide sequence ID" value="NZ_BSWP01000013.1"/>
</dbReference>
<comment type="subunit">
    <text evidence="7">Consists of a catalytic RNA component (M1 or rnpB) and a protein subunit.</text>
</comment>
<dbReference type="EMBL" id="CDMH01000068">
    <property type="protein sequence ID" value="CRF43432.1"/>
    <property type="molecule type" value="Genomic_DNA"/>
</dbReference>
<dbReference type="STRING" id="1578720.HAL011_02160"/>
<organism evidence="9 12">
    <name type="scientific">Helicobacter ailurogastricus</name>
    <dbReference type="NCBI Taxonomy" id="1578720"/>
    <lineage>
        <taxon>Bacteria</taxon>
        <taxon>Pseudomonadati</taxon>
        <taxon>Campylobacterota</taxon>
        <taxon>Epsilonproteobacteria</taxon>
        <taxon>Campylobacterales</taxon>
        <taxon>Helicobacteraceae</taxon>
        <taxon>Helicobacter</taxon>
    </lineage>
</organism>
<dbReference type="OrthoDB" id="9810867at2"/>
<dbReference type="GO" id="GO:0042781">
    <property type="term" value="F:3'-tRNA processing endoribonuclease activity"/>
    <property type="evidence" value="ECO:0007669"/>
    <property type="project" value="TreeGrafter"/>
</dbReference>
<evidence type="ECO:0000256" key="2">
    <source>
        <dbReference type="ARBA" id="ARBA00022694"/>
    </source>
</evidence>
<dbReference type="InterPro" id="IPR020539">
    <property type="entry name" value="RNase_P_CS"/>
</dbReference>
<dbReference type="EC" id="3.1.26.5" evidence="7 8"/>
<dbReference type="Proteomes" id="UP000041394">
    <property type="component" value="Unassembled WGS sequence"/>
</dbReference>
<keyword evidence="12" id="KW-1185">Reference proteome</keyword>
<dbReference type="Proteomes" id="UP000045175">
    <property type="component" value="Unassembled WGS sequence"/>
</dbReference>
<dbReference type="SUPFAM" id="SSF54211">
    <property type="entry name" value="Ribosomal protein S5 domain 2-like"/>
    <property type="match status" value="1"/>
</dbReference>
<dbReference type="HAMAP" id="MF_00227">
    <property type="entry name" value="RNase_P"/>
    <property type="match status" value="1"/>
</dbReference>
<dbReference type="EMBL" id="CDML01000006">
    <property type="protein sequence ID" value="CRF40459.1"/>
    <property type="molecule type" value="Genomic_DNA"/>
</dbReference>
<comment type="catalytic activity">
    <reaction evidence="7">
        <text>Endonucleolytic cleavage of RNA, removing 5'-extranucleotides from tRNA precursor.</text>
        <dbReference type="EC" id="3.1.26.5"/>
    </reaction>
</comment>
<dbReference type="Pfam" id="PF00825">
    <property type="entry name" value="Ribonuclease_P"/>
    <property type="match status" value="1"/>
</dbReference>
<dbReference type="InterPro" id="IPR000100">
    <property type="entry name" value="RNase_P"/>
</dbReference>
<keyword evidence="2 7" id="KW-0819">tRNA processing</keyword>
<keyword evidence="6 7" id="KW-0694">RNA-binding</keyword>
<dbReference type="AlphaFoldDB" id="A0A0K2X6X3"/>
<evidence type="ECO:0000256" key="7">
    <source>
        <dbReference type="HAMAP-Rule" id="MF_00227"/>
    </source>
</evidence>
<protein>
    <recommendedName>
        <fullName evidence="7 8">Ribonuclease P protein component</fullName>
        <shortName evidence="7">RNase P protein</shortName>
        <shortName evidence="7">RNaseP protein</shortName>
        <ecNumber evidence="7 8">3.1.26.5</ecNumber>
    </recommendedName>
    <alternativeName>
        <fullName evidence="7">Protein C5</fullName>
    </alternativeName>
</protein>
<evidence type="ECO:0000313" key="9">
    <source>
        <dbReference type="EMBL" id="CRF40459.1"/>
    </source>
</evidence>
<dbReference type="GO" id="GO:0001682">
    <property type="term" value="P:tRNA 5'-leader removal"/>
    <property type="evidence" value="ECO:0007669"/>
    <property type="project" value="UniProtKB-UniRule"/>
</dbReference>
<evidence type="ECO:0000256" key="4">
    <source>
        <dbReference type="ARBA" id="ARBA00022759"/>
    </source>
</evidence>
<dbReference type="InterPro" id="IPR014721">
    <property type="entry name" value="Ribsml_uS5_D2-typ_fold_subgr"/>
</dbReference>
<accession>A0A0K2X6X3</accession>
<evidence type="ECO:0000256" key="1">
    <source>
        <dbReference type="ARBA" id="ARBA00002663"/>
    </source>
</evidence>
<reference evidence="12" key="2">
    <citation type="submission" date="2014-12" db="EMBL/GenBank/DDBJ databases">
        <authorList>
            <person name="Smet A."/>
        </authorList>
    </citation>
    <scope>NUCLEOTIDE SEQUENCE [LARGE SCALE GENOMIC DNA]</scope>
</reference>
<sequence>MQSLKTTKQFSYTYKKGMRTQGAFFAIYSLPLEGLPPFFGRPQTSLLGLSVSKKVGKAVQRNLLKRRVRSIFTNARLEKKQVVVFVAKTGIASLSYLELKQQILACLKRKSPNKPALRRA</sequence>
<reference evidence="9" key="1">
    <citation type="submission" date="2014-12" db="EMBL/GenBank/DDBJ databases">
        <title>Whole genome sequences of four Staphylococcus schleiferi canine isolates.</title>
        <authorList>
            <person name="Misic A.M."/>
            <person name="Cain C."/>
            <person name="Morris D.O."/>
            <person name="Rankin S."/>
            <person name="Beiting D."/>
        </authorList>
    </citation>
    <scope>NUCLEOTIDE SEQUENCE</scope>
    <source>
        <strain evidence="9">ASB11</strain>
        <strain evidence="10">ASB13</strain>
        <strain evidence="11">ASB9</strain>
    </source>
</reference>
<evidence type="ECO:0000313" key="13">
    <source>
        <dbReference type="Proteomes" id="UP000041394"/>
    </source>
</evidence>